<dbReference type="GO" id="GO:0050118">
    <property type="term" value="F:N-acetyldiaminopimelate deacetylase activity"/>
    <property type="evidence" value="ECO:0007669"/>
    <property type="project" value="UniProtKB-ARBA"/>
</dbReference>
<keyword evidence="2" id="KW-0464">Manganese</keyword>
<dbReference type="AlphaFoldDB" id="A0A2A5J8B8"/>
<dbReference type="Gene3D" id="3.30.70.360">
    <property type="match status" value="1"/>
</dbReference>
<dbReference type="PANTHER" id="PTHR11014:SF63">
    <property type="entry name" value="METALLOPEPTIDASE, PUTATIVE (AFU_ORTHOLOGUE AFUA_6G09600)-RELATED"/>
    <property type="match status" value="1"/>
</dbReference>
<dbReference type="InterPro" id="IPR017439">
    <property type="entry name" value="Amidohydrolase"/>
</dbReference>
<dbReference type="NCBIfam" id="TIGR01891">
    <property type="entry name" value="amidohydrolases"/>
    <property type="match status" value="1"/>
</dbReference>
<feature type="domain" description="Peptidase M20 dimerisation" evidence="3">
    <location>
        <begin position="202"/>
        <end position="297"/>
    </location>
</feature>
<dbReference type="FunFam" id="3.30.70.360:FF:000001">
    <property type="entry name" value="N-acetyldiaminopimelate deacetylase"/>
    <property type="match status" value="1"/>
</dbReference>
<evidence type="ECO:0000259" key="3">
    <source>
        <dbReference type="Pfam" id="PF07687"/>
    </source>
</evidence>
<dbReference type="Proteomes" id="UP000230886">
    <property type="component" value="Unassembled WGS sequence"/>
</dbReference>
<feature type="binding site" evidence="2">
    <location>
        <position position="153"/>
    </location>
    <ligand>
        <name>Mn(2+)</name>
        <dbReference type="ChEBI" id="CHEBI:29035"/>
        <label>2</label>
    </ligand>
</feature>
<evidence type="ECO:0000313" key="4">
    <source>
        <dbReference type="EMBL" id="PCK25753.1"/>
    </source>
</evidence>
<protein>
    <submittedName>
        <fullName evidence="4">Amidohydrolase</fullName>
    </submittedName>
</protein>
<comment type="cofactor">
    <cofactor evidence="2">
        <name>Mn(2+)</name>
        <dbReference type="ChEBI" id="CHEBI:29035"/>
    </cofactor>
    <text evidence="2">The Mn(2+) ion enhances activity.</text>
</comment>
<feature type="binding site" evidence="2">
    <location>
        <position position="119"/>
    </location>
    <ligand>
        <name>Mn(2+)</name>
        <dbReference type="ChEBI" id="CHEBI:29035"/>
        <label>2</label>
    </ligand>
</feature>
<proteinExistence type="predicted"/>
<evidence type="ECO:0000313" key="5">
    <source>
        <dbReference type="Proteomes" id="UP000230886"/>
    </source>
</evidence>
<sequence length="418" mass="44699">MDDRFAVNTGRAPALSEETVRQLHDVYRHLHAHPELSMQEFNTAELIESELSKLGIEHRRCAGTGVVGVLRNGNGPVVGYRADIDALPVAEDTGLEYASTATGIMADGSEVPVMHACGHDAHTAVALTLAEVMATHCDMWSGTIVFVFQPGEETAAGARAMVEDGLWVHAPAPEVIYGQHVGSARAGTILYTPGVAAATADAWKVSVHGRGSHASKPENAIDPIVLASHMIIRLQTIVAREVSPGESAVVTVGTIRGGLKDNIIPEKVEFTVNVRAFDQNVRDRVLHSIKRILNAESQASGAPNPEIDELYTFPRCVNDPDETQRVVDALSVEFGSDTLLESPPFLGSEDFGYLGEAIGIPSVYWLYGSTAPEKMETGRVVPGNHSAQFAPAIEPTLSTAVRAGIAALMIRLRQSSSM</sequence>
<dbReference type="InterPro" id="IPR002933">
    <property type="entry name" value="Peptidase_M20"/>
</dbReference>
<dbReference type="Pfam" id="PF07687">
    <property type="entry name" value="M20_dimer"/>
    <property type="match status" value="1"/>
</dbReference>
<dbReference type="Gene3D" id="3.40.630.10">
    <property type="entry name" value="Zn peptidases"/>
    <property type="match status" value="1"/>
</dbReference>
<name>A0A2A5J8B8_RHOSG</name>
<feature type="binding site" evidence="2">
    <location>
        <position position="385"/>
    </location>
    <ligand>
        <name>Mn(2+)</name>
        <dbReference type="ChEBI" id="CHEBI:29035"/>
        <label>2</label>
    </ligand>
</feature>
<dbReference type="SUPFAM" id="SSF53187">
    <property type="entry name" value="Zn-dependent exopeptidases"/>
    <property type="match status" value="1"/>
</dbReference>
<dbReference type="EMBL" id="NOVD01000013">
    <property type="protein sequence ID" value="PCK25753.1"/>
    <property type="molecule type" value="Genomic_DNA"/>
</dbReference>
<evidence type="ECO:0000256" key="1">
    <source>
        <dbReference type="ARBA" id="ARBA00022801"/>
    </source>
</evidence>
<accession>A0A2A5J8B8</accession>
<dbReference type="PANTHER" id="PTHR11014">
    <property type="entry name" value="PEPTIDASE M20 FAMILY MEMBER"/>
    <property type="match status" value="1"/>
</dbReference>
<keyword evidence="2" id="KW-0479">Metal-binding</keyword>
<dbReference type="PIRSF" id="PIRSF005962">
    <property type="entry name" value="Pept_M20D_amidohydro"/>
    <property type="match status" value="1"/>
</dbReference>
<dbReference type="GO" id="GO:0046872">
    <property type="term" value="F:metal ion binding"/>
    <property type="evidence" value="ECO:0007669"/>
    <property type="project" value="UniProtKB-KW"/>
</dbReference>
<comment type="caution">
    <text evidence="4">The sequence shown here is derived from an EMBL/GenBank/DDBJ whole genome shotgun (WGS) entry which is preliminary data.</text>
</comment>
<dbReference type="GO" id="GO:0019877">
    <property type="term" value="P:diaminopimelate biosynthetic process"/>
    <property type="evidence" value="ECO:0007669"/>
    <property type="project" value="UniProtKB-ARBA"/>
</dbReference>
<dbReference type="InterPro" id="IPR036264">
    <property type="entry name" value="Bact_exopeptidase_dim_dom"/>
</dbReference>
<feature type="binding site" evidence="2">
    <location>
        <position position="180"/>
    </location>
    <ligand>
        <name>Mn(2+)</name>
        <dbReference type="ChEBI" id="CHEBI:29035"/>
        <label>2</label>
    </ligand>
</feature>
<dbReference type="SUPFAM" id="SSF55031">
    <property type="entry name" value="Bacterial exopeptidase dimerisation domain"/>
    <property type="match status" value="1"/>
</dbReference>
<gene>
    <name evidence="4" type="ORF">CHR55_18535</name>
</gene>
<keyword evidence="1 4" id="KW-0378">Hydrolase</keyword>
<evidence type="ECO:0000256" key="2">
    <source>
        <dbReference type="PIRSR" id="PIRSR005962-1"/>
    </source>
</evidence>
<organism evidence="4 5">
    <name type="scientific">Rhodococcus qingshengii</name>
    <dbReference type="NCBI Taxonomy" id="334542"/>
    <lineage>
        <taxon>Bacteria</taxon>
        <taxon>Bacillati</taxon>
        <taxon>Actinomycetota</taxon>
        <taxon>Actinomycetes</taxon>
        <taxon>Mycobacteriales</taxon>
        <taxon>Nocardiaceae</taxon>
        <taxon>Rhodococcus</taxon>
        <taxon>Rhodococcus erythropolis group</taxon>
    </lineage>
</organism>
<feature type="binding site" evidence="2">
    <location>
        <position position="117"/>
    </location>
    <ligand>
        <name>Mn(2+)</name>
        <dbReference type="ChEBI" id="CHEBI:29035"/>
        <label>2</label>
    </ligand>
</feature>
<dbReference type="RefSeq" id="WP_099697884.1">
    <property type="nucleotide sequence ID" value="NZ_NOVD01000013.1"/>
</dbReference>
<dbReference type="InterPro" id="IPR011650">
    <property type="entry name" value="Peptidase_M20_dimer"/>
</dbReference>
<reference evidence="4 5" key="1">
    <citation type="submission" date="2017-07" db="EMBL/GenBank/DDBJ databases">
        <title>Draft sequence of Rhodococcus enclensis 23b-28.</title>
        <authorList>
            <person name="Besaury L."/>
            <person name="Sancelme M."/>
            <person name="Amato P."/>
            <person name="Lallement A."/>
            <person name="Delort A.-M."/>
        </authorList>
    </citation>
    <scope>NUCLEOTIDE SEQUENCE [LARGE SCALE GENOMIC DNA]</scope>
    <source>
        <strain evidence="4 5">23b-28</strain>
    </source>
</reference>
<dbReference type="Pfam" id="PF01546">
    <property type="entry name" value="Peptidase_M20"/>
    <property type="match status" value="1"/>
</dbReference>